<dbReference type="EMBL" id="JAKCXM010000837">
    <property type="protein sequence ID" value="KAJ0391791.1"/>
    <property type="molecule type" value="Genomic_DNA"/>
</dbReference>
<evidence type="ECO:0000313" key="2">
    <source>
        <dbReference type="Proteomes" id="UP001209570"/>
    </source>
</evidence>
<accession>A0AAD5L767</accession>
<name>A0AAD5L767_PYTIN</name>
<sequence>MASLQVVRHNHECSALQMDTYAKMSWHVQKWFKTVVASTKYSIPDNVQGDVLNIVNNMVLYLNDMRWVRELAPVSASAVGVEYLQIEVTGNEELLVPNYNPLGVVFDVLPGFGNKAMNSCKRNDSVKLTSDREVEALMNRVHLVECSLQPRK</sequence>
<protein>
    <submittedName>
        <fullName evidence="1">Uncharacterized protein</fullName>
    </submittedName>
</protein>
<proteinExistence type="predicted"/>
<dbReference type="Proteomes" id="UP001209570">
    <property type="component" value="Unassembled WGS sequence"/>
</dbReference>
<keyword evidence="2" id="KW-1185">Reference proteome</keyword>
<evidence type="ECO:0000313" key="1">
    <source>
        <dbReference type="EMBL" id="KAJ0391791.1"/>
    </source>
</evidence>
<organism evidence="1 2">
    <name type="scientific">Pythium insidiosum</name>
    <name type="common">Pythiosis disease agent</name>
    <dbReference type="NCBI Taxonomy" id="114742"/>
    <lineage>
        <taxon>Eukaryota</taxon>
        <taxon>Sar</taxon>
        <taxon>Stramenopiles</taxon>
        <taxon>Oomycota</taxon>
        <taxon>Peronosporomycetes</taxon>
        <taxon>Pythiales</taxon>
        <taxon>Pythiaceae</taxon>
        <taxon>Pythium</taxon>
    </lineage>
</organism>
<dbReference type="AlphaFoldDB" id="A0AAD5L767"/>
<reference evidence="1" key="1">
    <citation type="submission" date="2021-12" db="EMBL/GenBank/DDBJ databases">
        <title>Prjna785345.</title>
        <authorList>
            <person name="Rujirawat T."/>
            <person name="Krajaejun T."/>
        </authorList>
    </citation>
    <scope>NUCLEOTIDE SEQUENCE</scope>
    <source>
        <strain evidence="1">Pi057C3</strain>
    </source>
</reference>
<gene>
    <name evidence="1" type="ORF">P43SY_011062</name>
</gene>
<comment type="caution">
    <text evidence="1">The sequence shown here is derived from an EMBL/GenBank/DDBJ whole genome shotgun (WGS) entry which is preliminary data.</text>
</comment>